<keyword evidence="2" id="KW-1185">Reference proteome</keyword>
<accession>A0A1H1KUE4</accession>
<sequence>MLKNPYYLVVQMVSFENSSYPYFLNCTVQSGKFYIINDLSQYLNDGSSISDEEVEDYSSYILINDSNWETRINNLKF</sequence>
<evidence type="ECO:0000313" key="1">
    <source>
        <dbReference type="EMBL" id="SDR65958.1"/>
    </source>
</evidence>
<organism evidence="1 2">
    <name type="scientific">Christiangramia echinicola</name>
    <dbReference type="NCBI Taxonomy" id="279359"/>
    <lineage>
        <taxon>Bacteria</taxon>
        <taxon>Pseudomonadati</taxon>
        <taxon>Bacteroidota</taxon>
        <taxon>Flavobacteriia</taxon>
        <taxon>Flavobacteriales</taxon>
        <taxon>Flavobacteriaceae</taxon>
        <taxon>Christiangramia</taxon>
    </lineage>
</organism>
<proteinExistence type="predicted"/>
<dbReference type="EMBL" id="LT629745">
    <property type="protein sequence ID" value="SDR65958.1"/>
    <property type="molecule type" value="Genomic_DNA"/>
</dbReference>
<dbReference type="Proteomes" id="UP000198858">
    <property type="component" value="Chromosome I"/>
</dbReference>
<name>A0A1H1KUE4_9FLAO</name>
<protein>
    <submittedName>
        <fullName evidence="1">Uncharacterized protein</fullName>
    </submittedName>
</protein>
<dbReference type="AlphaFoldDB" id="A0A1H1KUE4"/>
<gene>
    <name evidence="1" type="ORF">SAMN04488552_0219</name>
</gene>
<evidence type="ECO:0000313" key="2">
    <source>
        <dbReference type="Proteomes" id="UP000198858"/>
    </source>
</evidence>
<reference evidence="1 2" key="1">
    <citation type="submission" date="2016-10" db="EMBL/GenBank/DDBJ databases">
        <authorList>
            <person name="Varghese N."/>
            <person name="Submissions S."/>
        </authorList>
    </citation>
    <scope>NUCLEOTIDE SEQUENCE [LARGE SCALE GENOMIC DNA]</scope>
    <source>
        <strain evidence="1 2">Mar_2010_102</strain>
    </source>
</reference>